<feature type="domain" description="DUF4822" evidence="1">
    <location>
        <begin position="51"/>
        <end position="158"/>
    </location>
</feature>
<reference evidence="2 3" key="1">
    <citation type="submission" date="2018-11" db="EMBL/GenBank/DDBJ databases">
        <title>Chitinophaga lutea sp.nov., isolate from arsenic contaminated soil.</title>
        <authorList>
            <person name="Zong Y."/>
        </authorList>
    </citation>
    <scope>NUCLEOTIDE SEQUENCE [LARGE SCALE GENOMIC DNA]</scope>
    <source>
        <strain evidence="2 3">ZY74</strain>
    </source>
</reference>
<dbReference type="Gene3D" id="2.40.128.540">
    <property type="entry name" value="Domain of unknown function DUF4822"/>
    <property type="match status" value="1"/>
</dbReference>
<keyword evidence="3" id="KW-1185">Reference proteome</keyword>
<dbReference type="AlphaFoldDB" id="A0A3N4PZD8"/>
<comment type="caution">
    <text evidence="2">The sequence shown here is derived from an EMBL/GenBank/DDBJ whole genome shotgun (WGS) entry which is preliminary data.</text>
</comment>
<gene>
    <name evidence="2" type="ORF">EGT74_11900</name>
</gene>
<dbReference type="Proteomes" id="UP000278351">
    <property type="component" value="Unassembled WGS sequence"/>
</dbReference>
<evidence type="ECO:0000313" key="3">
    <source>
        <dbReference type="Proteomes" id="UP000278351"/>
    </source>
</evidence>
<dbReference type="EMBL" id="RPDH01000001">
    <property type="protein sequence ID" value="RPE14173.1"/>
    <property type="molecule type" value="Genomic_DNA"/>
</dbReference>
<protein>
    <submittedName>
        <fullName evidence="2">DUF4822 domain-containing protein</fullName>
    </submittedName>
</protein>
<evidence type="ECO:0000259" key="1">
    <source>
        <dbReference type="Pfam" id="PF16103"/>
    </source>
</evidence>
<proteinExistence type="predicted"/>
<sequence length="159" mass="17708">MCIALVHTHLKLRTMTITWKKLALAFFTACTIAACNKDEAPSPSTPENGNAILASTRWTTTVVRDSAGNDVTAANMGFVGLADYLPDGNYIFYNMDGTPRGDEGYYFITPKNDKRILVSRTRNYTRVVDVVKLTRELFTYRVVNGAGARVDVEHKPIKK</sequence>
<organism evidence="2 3">
    <name type="scientific">Chitinophaga lutea</name>
    <dbReference type="NCBI Taxonomy" id="2488634"/>
    <lineage>
        <taxon>Bacteria</taxon>
        <taxon>Pseudomonadati</taxon>
        <taxon>Bacteroidota</taxon>
        <taxon>Chitinophagia</taxon>
        <taxon>Chitinophagales</taxon>
        <taxon>Chitinophagaceae</taxon>
        <taxon>Chitinophaga</taxon>
    </lineage>
</organism>
<evidence type="ECO:0000313" key="2">
    <source>
        <dbReference type="EMBL" id="RPE14173.1"/>
    </source>
</evidence>
<dbReference type="Pfam" id="PF16103">
    <property type="entry name" value="DUF4822"/>
    <property type="match status" value="1"/>
</dbReference>
<accession>A0A3N4PZD8</accession>
<dbReference type="InterPro" id="IPR032247">
    <property type="entry name" value="DUF4822"/>
</dbReference>
<name>A0A3N4PZD8_9BACT</name>